<gene>
    <name evidence="10" type="ORF">KP509_01G088600</name>
</gene>
<evidence type="ECO:0000313" key="10">
    <source>
        <dbReference type="EMBL" id="KAH7447040.1"/>
    </source>
</evidence>
<evidence type="ECO:0000256" key="4">
    <source>
        <dbReference type="ARBA" id="ARBA00022679"/>
    </source>
</evidence>
<feature type="binding site" evidence="6">
    <location>
        <position position="72"/>
    </location>
    <ligand>
        <name>S-adenosyl-L-methionine</name>
        <dbReference type="ChEBI" id="CHEBI:59789"/>
    </ligand>
</feature>
<feature type="binding site" evidence="6">
    <location>
        <position position="120"/>
    </location>
    <ligand>
        <name>S-adenosyl-L-methionine</name>
        <dbReference type="ChEBI" id="CHEBI:59789"/>
    </ligand>
</feature>
<protein>
    <recommendedName>
        <fullName evidence="6">18S rRNA aminocarboxypropyltransferase</fullName>
        <ecNumber evidence="6">2.5.1.157</ecNumber>
    </recommendedName>
</protein>
<evidence type="ECO:0000256" key="7">
    <source>
        <dbReference type="SAM" id="MobiDB-lite"/>
    </source>
</evidence>
<keyword evidence="5 6" id="KW-0949">S-adenosyl-L-methionine</keyword>
<feature type="region of interest" description="Disordered" evidence="7">
    <location>
        <begin position="1"/>
        <end position="26"/>
    </location>
</feature>
<dbReference type="PANTHER" id="PTHR20426">
    <property type="entry name" value="RIBOSOME BIOGENESIS PROTEIN TSR3 HOMOLOG"/>
    <property type="match status" value="1"/>
</dbReference>
<accession>A0A8T2VIG9</accession>
<dbReference type="NCBIfam" id="NF002621">
    <property type="entry name" value="PRK02287.1"/>
    <property type="match status" value="1"/>
</dbReference>
<keyword evidence="2 6" id="KW-0690">Ribosome biogenesis</keyword>
<sequence length="304" mass="34362">MGRTGGNRGGRTKGKPSTSRSIAKHSLSWNSEESELLHTDALIVKDDDEVAKTLSVNLAMWDFGQCDIKRCTGRKLSRLGFLRELHFHQRFGGIVLSPMGKRCISKEDQVLLREKGLAVIDCSWARLDDVPFRTLRCGAPRLMPWLVAANPVNYGRPCELSCVEALAGALYICGEIQASEILLSKFKWGHGFLSLNRELLDSYKECSTGAEVIEVQNMWLSRQTRSKHVVAESSDGSSSTDNSFLPARMKDMTIRDDITDDEDDDLPPLERNPNHRYQNFREENDLFDDDEDEDKNDDEDDDLC</sequence>
<dbReference type="AlphaFoldDB" id="A0A8T2VIG9"/>
<feature type="compositionally biased region" description="Acidic residues" evidence="7">
    <location>
        <begin position="285"/>
        <end position="304"/>
    </location>
</feature>
<dbReference type="GO" id="GO:0030490">
    <property type="term" value="P:maturation of SSU-rRNA"/>
    <property type="evidence" value="ECO:0007669"/>
    <property type="project" value="TreeGrafter"/>
</dbReference>
<dbReference type="EMBL" id="CM035406">
    <property type="protein sequence ID" value="KAH7447040.1"/>
    <property type="molecule type" value="Genomic_DNA"/>
</dbReference>
<dbReference type="EMBL" id="CM035406">
    <property type="protein sequence ID" value="KAH7447039.1"/>
    <property type="molecule type" value="Genomic_DNA"/>
</dbReference>
<dbReference type="InterPro" id="IPR022968">
    <property type="entry name" value="Tsr3-like"/>
</dbReference>
<dbReference type="InterPro" id="IPR007177">
    <property type="entry name" value="Tsr3_C"/>
</dbReference>
<dbReference type="GO" id="GO:1904047">
    <property type="term" value="F:S-adenosyl-L-methionine binding"/>
    <property type="evidence" value="ECO:0007669"/>
    <property type="project" value="UniProtKB-UniRule"/>
</dbReference>
<dbReference type="InterPro" id="IPR007209">
    <property type="entry name" value="RNaseL-inhib-like_metal-bd_dom"/>
</dbReference>
<feature type="region of interest" description="Disordered" evidence="7">
    <location>
        <begin position="253"/>
        <end position="304"/>
    </location>
</feature>
<dbReference type="HAMAP" id="MF_01116">
    <property type="entry name" value="TSR3"/>
    <property type="match status" value="1"/>
</dbReference>
<keyword evidence="3 6" id="KW-0698">rRNA processing</keyword>
<organism evidence="10 11">
    <name type="scientific">Ceratopteris richardii</name>
    <name type="common">Triangle waterfern</name>
    <dbReference type="NCBI Taxonomy" id="49495"/>
    <lineage>
        <taxon>Eukaryota</taxon>
        <taxon>Viridiplantae</taxon>
        <taxon>Streptophyta</taxon>
        <taxon>Embryophyta</taxon>
        <taxon>Tracheophyta</taxon>
        <taxon>Polypodiopsida</taxon>
        <taxon>Polypodiidae</taxon>
        <taxon>Polypodiales</taxon>
        <taxon>Pteridineae</taxon>
        <taxon>Pteridaceae</taxon>
        <taxon>Parkerioideae</taxon>
        <taxon>Ceratopteris</taxon>
    </lineage>
</organism>
<dbReference type="OrthoDB" id="10262062at2759"/>
<name>A0A8T2VIG9_CERRI</name>
<dbReference type="GO" id="GO:0000455">
    <property type="term" value="P:enzyme-directed rRNA pseudouridine synthesis"/>
    <property type="evidence" value="ECO:0007669"/>
    <property type="project" value="UniProtKB-UniRule"/>
</dbReference>
<comment type="caution">
    <text evidence="10">The sequence shown here is derived from an EMBL/GenBank/DDBJ whole genome shotgun (WGS) entry which is preliminary data.</text>
</comment>
<evidence type="ECO:0000256" key="6">
    <source>
        <dbReference type="HAMAP-Rule" id="MF_03146"/>
    </source>
</evidence>
<reference evidence="10" key="1">
    <citation type="submission" date="2021-08" db="EMBL/GenBank/DDBJ databases">
        <title>WGS assembly of Ceratopteris richardii.</title>
        <authorList>
            <person name="Marchant D.B."/>
            <person name="Chen G."/>
            <person name="Jenkins J."/>
            <person name="Shu S."/>
            <person name="Leebens-Mack J."/>
            <person name="Grimwood J."/>
            <person name="Schmutz J."/>
            <person name="Soltis P."/>
            <person name="Soltis D."/>
            <person name="Chen Z.-H."/>
        </authorList>
    </citation>
    <scope>NUCLEOTIDE SEQUENCE</scope>
    <source>
        <strain evidence="10">Whitten #5841</strain>
        <tissue evidence="10">Leaf</tissue>
    </source>
</reference>
<evidence type="ECO:0000256" key="5">
    <source>
        <dbReference type="ARBA" id="ARBA00022691"/>
    </source>
</evidence>
<evidence type="ECO:0000256" key="3">
    <source>
        <dbReference type="ARBA" id="ARBA00022552"/>
    </source>
</evidence>
<evidence type="ECO:0000259" key="9">
    <source>
        <dbReference type="Pfam" id="PF04068"/>
    </source>
</evidence>
<dbReference type="GO" id="GO:0106388">
    <property type="term" value="F:rRNA small subunit aminocarboxypropyltransferase activity"/>
    <property type="evidence" value="ECO:0007669"/>
    <property type="project" value="UniProtKB-EC"/>
</dbReference>
<feature type="domain" description="16S/18S rRNA aminocarboxypropyltransferase Tsr3 C-terminal" evidence="8">
    <location>
        <begin position="94"/>
        <end position="220"/>
    </location>
</feature>
<keyword evidence="11" id="KW-1185">Reference proteome</keyword>
<comment type="similarity">
    <text evidence="6">Belongs to the TDD superfamily. TSR3 family.</text>
</comment>
<evidence type="ECO:0000256" key="1">
    <source>
        <dbReference type="ARBA" id="ARBA00022490"/>
    </source>
</evidence>
<comment type="function">
    <text evidence="6">Aminocarboxypropyltransferase that catalyzes the aminocarboxypropyl transfer on pseudouridine in 18S rRNA. It constitutes the last step in biosynthesis of the hypermodified N1-methyl-N3-(3-amino-3-carboxypropyl) pseudouridine (m1acp3-Psi).</text>
</comment>
<keyword evidence="1" id="KW-0963">Cytoplasm</keyword>
<proteinExistence type="inferred from homology"/>
<keyword evidence="4 6" id="KW-0808">Transferase</keyword>
<evidence type="ECO:0000259" key="8">
    <source>
        <dbReference type="Pfam" id="PF04034"/>
    </source>
</evidence>
<dbReference type="Pfam" id="PF04068">
    <property type="entry name" value="Fer4_RLI"/>
    <property type="match status" value="1"/>
</dbReference>
<feature type="compositionally biased region" description="Acidic residues" evidence="7">
    <location>
        <begin position="258"/>
        <end position="267"/>
    </location>
</feature>
<dbReference type="Pfam" id="PF04034">
    <property type="entry name" value="Ribo_biogen_C"/>
    <property type="match status" value="1"/>
</dbReference>
<evidence type="ECO:0000256" key="2">
    <source>
        <dbReference type="ARBA" id="ARBA00022517"/>
    </source>
</evidence>
<dbReference type="PANTHER" id="PTHR20426:SF0">
    <property type="entry name" value="18S RRNA AMINOCARBOXYPROPYLTRANSFERASE"/>
    <property type="match status" value="1"/>
</dbReference>
<dbReference type="OMA" id="AYSECRT"/>
<feature type="domain" description="RNase L inhibitor RLI-like possible metal-binding" evidence="9">
    <location>
        <begin position="58"/>
        <end position="86"/>
    </location>
</feature>
<comment type="catalytic activity">
    <reaction evidence="6">
        <text>an N(1)-methylpseudouridine in rRNA + S-adenosyl-L-methionine = N(1)-methyl-N(3)-[(3S)-3-amino-3-carboxypropyl]pseudouridine in rRNA + S-methyl-5'-thioadenosine + H(+)</text>
        <dbReference type="Rhea" id="RHEA:63296"/>
        <dbReference type="Rhea" id="RHEA-COMP:11634"/>
        <dbReference type="Rhea" id="RHEA-COMP:16310"/>
        <dbReference type="ChEBI" id="CHEBI:15378"/>
        <dbReference type="ChEBI" id="CHEBI:17509"/>
        <dbReference type="ChEBI" id="CHEBI:59789"/>
        <dbReference type="ChEBI" id="CHEBI:74890"/>
        <dbReference type="ChEBI" id="CHEBI:146234"/>
        <dbReference type="EC" id="2.5.1.157"/>
    </reaction>
</comment>
<comment type="caution">
    <text evidence="6">Lacks conserved residue(s) required for the propagation of feature annotation.</text>
</comment>
<dbReference type="EC" id="2.5.1.157" evidence="6"/>
<evidence type="ECO:0000313" key="11">
    <source>
        <dbReference type="Proteomes" id="UP000825935"/>
    </source>
</evidence>
<dbReference type="Proteomes" id="UP000825935">
    <property type="component" value="Chromosome 1"/>
</dbReference>